<proteinExistence type="predicted"/>
<keyword evidence="1" id="KW-0479">Metal-binding</keyword>
<organism evidence="5">
    <name type="scientific">Kwoniella dejecticola CBS 10117</name>
    <dbReference type="NCBI Taxonomy" id="1296121"/>
    <lineage>
        <taxon>Eukaryota</taxon>
        <taxon>Fungi</taxon>
        <taxon>Dikarya</taxon>
        <taxon>Basidiomycota</taxon>
        <taxon>Agaricomycotina</taxon>
        <taxon>Tremellomycetes</taxon>
        <taxon>Tremellales</taxon>
        <taxon>Cryptococcaceae</taxon>
        <taxon>Kwoniella</taxon>
    </lineage>
</organism>
<dbReference type="Proteomes" id="UP000078595">
    <property type="component" value="Chromosome 9"/>
</dbReference>
<dbReference type="Pfam" id="PF04082">
    <property type="entry name" value="Fungal_trans"/>
    <property type="match status" value="1"/>
</dbReference>
<reference evidence="6" key="2">
    <citation type="submission" date="2013-07" db="EMBL/GenBank/DDBJ databases">
        <authorList>
            <consortium name="The Broad Institute Genome Sequencing Platform"/>
            <person name="Cuomo C."/>
            <person name="Litvintseva A."/>
            <person name="Chen Y."/>
            <person name="Heitman J."/>
            <person name="Sun S."/>
            <person name="Springer D."/>
            <person name="Dromer F."/>
            <person name="Young S.K."/>
            <person name="Zeng Q."/>
            <person name="Gargeya S."/>
            <person name="Fitzgerald M."/>
            <person name="Abouelleil A."/>
            <person name="Alvarado L."/>
            <person name="Berlin A.M."/>
            <person name="Chapman S.B."/>
            <person name="Dewar J."/>
            <person name="Goldberg J."/>
            <person name="Griggs A."/>
            <person name="Gujja S."/>
            <person name="Hansen M."/>
            <person name="Howarth C."/>
            <person name="Imamovic A."/>
            <person name="Larimer J."/>
            <person name="McCowan C."/>
            <person name="Murphy C."/>
            <person name="Pearson M."/>
            <person name="Priest M."/>
            <person name="Roberts A."/>
            <person name="Saif S."/>
            <person name="Shea T."/>
            <person name="Sykes S."/>
            <person name="Wortman J."/>
            <person name="Nusbaum C."/>
            <person name="Birren B."/>
        </authorList>
    </citation>
    <scope>NUCLEOTIDE SEQUENCE</scope>
    <source>
        <strain evidence="6">CBS 10117</strain>
    </source>
</reference>
<dbReference type="OrthoDB" id="434771at2759"/>
<evidence type="ECO:0000256" key="2">
    <source>
        <dbReference type="ARBA" id="ARBA00023242"/>
    </source>
</evidence>
<dbReference type="GO" id="GO:0003677">
    <property type="term" value="F:DNA binding"/>
    <property type="evidence" value="ECO:0007669"/>
    <property type="project" value="InterPro"/>
</dbReference>
<reference evidence="5" key="1">
    <citation type="submission" date="2013-07" db="EMBL/GenBank/DDBJ databases">
        <title>The Genome Sequence of Cryptococcus dejecticola CBS10117.</title>
        <authorList>
            <consortium name="The Broad Institute Genome Sequencing Platform"/>
            <person name="Cuomo C."/>
            <person name="Litvintseva A."/>
            <person name="Chen Y."/>
            <person name="Heitman J."/>
            <person name="Sun S."/>
            <person name="Springer D."/>
            <person name="Dromer F."/>
            <person name="Young S.K."/>
            <person name="Zeng Q."/>
            <person name="Gargeya S."/>
            <person name="Fitzgerald M."/>
            <person name="Abouelleil A."/>
            <person name="Alvarado L."/>
            <person name="Berlin A.M."/>
            <person name="Chapman S.B."/>
            <person name="Dewar J."/>
            <person name="Goldberg J."/>
            <person name="Griggs A."/>
            <person name="Gujja S."/>
            <person name="Hansen M."/>
            <person name="Howarth C."/>
            <person name="Imamovic A."/>
            <person name="Larimer J."/>
            <person name="McCowan C."/>
            <person name="Murphy C."/>
            <person name="Pearson M."/>
            <person name="Priest M."/>
            <person name="Roberts A."/>
            <person name="Saif S."/>
            <person name="Shea T."/>
            <person name="Sykes S."/>
            <person name="Wortman J."/>
            <person name="Nusbaum C."/>
            <person name="Birren B."/>
        </authorList>
    </citation>
    <scope>NUCLEOTIDE SEQUENCE [LARGE SCALE GENOMIC DNA]</scope>
    <source>
        <strain evidence="5">CBS 10117</strain>
    </source>
</reference>
<dbReference type="GO" id="GO:0008270">
    <property type="term" value="F:zinc ion binding"/>
    <property type="evidence" value="ECO:0007669"/>
    <property type="project" value="InterPro"/>
</dbReference>
<evidence type="ECO:0000313" key="7">
    <source>
        <dbReference type="Proteomes" id="UP000078595"/>
    </source>
</evidence>
<dbReference type="PROSITE" id="PS50048">
    <property type="entry name" value="ZN2_CY6_FUNGAL_2"/>
    <property type="match status" value="1"/>
</dbReference>
<dbReference type="CDD" id="cd12148">
    <property type="entry name" value="fungal_TF_MHR"/>
    <property type="match status" value="1"/>
</dbReference>
<feature type="compositionally biased region" description="Gly residues" evidence="3">
    <location>
        <begin position="1065"/>
        <end position="1075"/>
    </location>
</feature>
<evidence type="ECO:0000259" key="4">
    <source>
        <dbReference type="PROSITE" id="PS50048"/>
    </source>
</evidence>
<dbReference type="RefSeq" id="XP_018260989.1">
    <property type="nucleotide sequence ID" value="XM_018409986.1"/>
</dbReference>
<evidence type="ECO:0000256" key="3">
    <source>
        <dbReference type="SAM" id="MobiDB-lite"/>
    </source>
</evidence>
<dbReference type="EMBL" id="CP144538">
    <property type="protein sequence ID" value="WWC64692.1"/>
    <property type="molecule type" value="Genomic_DNA"/>
</dbReference>
<keyword evidence="2" id="KW-0539">Nucleus</keyword>
<feature type="compositionally biased region" description="Polar residues" evidence="3">
    <location>
        <begin position="14"/>
        <end position="31"/>
    </location>
</feature>
<feature type="region of interest" description="Disordered" evidence="3">
    <location>
        <begin position="262"/>
        <end position="313"/>
    </location>
</feature>
<feature type="region of interest" description="Disordered" evidence="3">
    <location>
        <begin position="777"/>
        <end position="945"/>
    </location>
</feature>
<keyword evidence="7" id="KW-1185">Reference proteome</keyword>
<evidence type="ECO:0000313" key="5">
    <source>
        <dbReference type="EMBL" id="OBR83147.1"/>
    </source>
</evidence>
<feature type="compositionally biased region" description="Polar residues" evidence="3">
    <location>
        <begin position="818"/>
        <end position="836"/>
    </location>
</feature>
<dbReference type="STRING" id="1296121.A0A1A5ZZB3"/>
<dbReference type="VEuPathDB" id="FungiDB:I303_06706"/>
<dbReference type="EMBL" id="KI894034">
    <property type="protein sequence ID" value="OBR83147.1"/>
    <property type="molecule type" value="Genomic_DNA"/>
</dbReference>
<dbReference type="InterPro" id="IPR001138">
    <property type="entry name" value="Zn2Cys6_DnaBD"/>
</dbReference>
<feature type="compositionally biased region" description="Low complexity" evidence="3">
    <location>
        <begin position="893"/>
        <end position="910"/>
    </location>
</feature>
<evidence type="ECO:0000256" key="1">
    <source>
        <dbReference type="ARBA" id="ARBA00022723"/>
    </source>
</evidence>
<dbReference type="GO" id="GO:0006351">
    <property type="term" value="P:DNA-templated transcription"/>
    <property type="evidence" value="ECO:0007669"/>
    <property type="project" value="InterPro"/>
</dbReference>
<feature type="region of interest" description="Disordered" evidence="3">
    <location>
        <begin position="1"/>
        <end position="53"/>
    </location>
</feature>
<dbReference type="Gene3D" id="4.10.240.10">
    <property type="entry name" value="Zn(2)-C6 fungal-type DNA-binding domain"/>
    <property type="match status" value="1"/>
</dbReference>
<feature type="compositionally biased region" description="Polar residues" evidence="3">
    <location>
        <begin position="1000"/>
        <end position="1036"/>
    </location>
</feature>
<dbReference type="InterPro" id="IPR007219">
    <property type="entry name" value="XnlR_reg_dom"/>
</dbReference>
<feature type="region of interest" description="Disordered" evidence="3">
    <location>
        <begin position="165"/>
        <end position="242"/>
    </location>
</feature>
<dbReference type="InterPro" id="IPR050987">
    <property type="entry name" value="AtrR-like"/>
</dbReference>
<dbReference type="KEGG" id="kdj:28970405"/>
<feature type="region of interest" description="Disordered" evidence="3">
    <location>
        <begin position="991"/>
        <end position="1090"/>
    </location>
</feature>
<dbReference type="PANTHER" id="PTHR46910:SF1">
    <property type="entry name" value="MISCELLANEOUS ZN(II)2CYS6 TRANSCRIPTION FACTOR (EUROFUNG)-RELATED"/>
    <property type="match status" value="1"/>
</dbReference>
<feature type="domain" description="Zn(2)-C6 fungal-type" evidence="4">
    <location>
        <begin position="66"/>
        <end position="109"/>
    </location>
</feature>
<dbReference type="SUPFAM" id="SSF57701">
    <property type="entry name" value="Zn2/Cys6 DNA-binding domain"/>
    <property type="match status" value="1"/>
</dbReference>
<name>A0A1A5ZZB3_9TREE</name>
<feature type="compositionally biased region" description="Low complexity" evidence="3">
    <location>
        <begin position="843"/>
        <end position="855"/>
    </location>
</feature>
<sequence>MLPQQPLRSHTLPPGTSSPTRQSTTNKTLTPATGGPSKKARKRSSFSEHTALDPSQDLTKVRAYSACRSCRVKKIRCLPGPSTGVVGENGGLVPGTCQQCIQGGIECTYPPTRDRAAYSRQYVQNLESRVQALEAVQIRLLPLLEAFEHNLQILPLAPAQIKRSKSSQNGIADQAQTNTTTTARDAQSQVSLKGGDAPIHLTESEEEAEGESQEDDMGRNPTTSDVEDGGQMTQDERGNYRYIGSSNTLSLLDSFSHRDREKEKDLVDSSNQAGAMSRSNSFALRSNTQLSDPNSRQSPANSDQTSTARTNPYFGHVAGSGVVKALPPVHEVQYPPPEEAQKMIDAFFLEVHPSLPVVLEYEFRKEFKEVMDTRARGALPTQGTFLAVMFAMFALGERVLVTSAAWQRERKRLQDSAVDHEDTVLPGEAEAGVIWFERAQIIHYTCLKDLNINQVQCLTLLAAFQASVNAMPMSWLLAGQALRVAQDLGLHRSTSKLPIPFAEKQLRSRCWWAIYGLERMMSISLGRPLGVDDLDIDVAYPAEIDDDGLEKMTSEETPSSALSGTDKPLGSTMSGFIALTKLCKIAGKVAHLLYRPANEKSVSDPSWAASQQTAINKVDKMLRDWLDHDVPSKYKDPSDNRAVSLVSAILSNSYFAILITLHRNFLPSNPDYPRPKPPPSSQSLARCVEAARSVIHIASQSRTLVPPSHHLAVYCQYLWSSAVILLLCEVQAKEQLVIETVGSHVESCRRTLQTLEPVWPGSRKLKELLNDVASRAKEVAQTTKVNTKSKKRKPTSILEKGGQNASTGNDQMRPPPSRNHSSSASPHRPNHSSGTGVANVPGSYQSSASVSASISNPTFAVPPGSAGSNQDKRQRTYETSDTRTMITPEERQNQQQVQQHQQQQQQQQQQNFPTSSQVQSSYYNLPPYLSNTPTPNALPSDNNGSTFNQLDLGSYDFDLGGVTFNPSELLQGFSEPSGNFWTQMTFLDNQNQNQNQNQNGLQSYNNPQSQGQNQVFSGQNTPNSTSGAGVSPSMMNQPQQHQPQPQPHAQGNIPLQSQPHNPSGSGSGPGSGSGSGAYTPNAGIGNNTNVDPFAEFWSQVAGNSFDWQADPSVPFNI</sequence>
<feature type="compositionally biased region" description="Polar residues" evidence="3">
    <location>
        <begin position="268"/>
        <end position="310"/>
    </location>
</feature>
<feature type="compositionally biased region" description="Low complexity" evidence="3">
    <location>
        <begin position="172"/>
        <end position="187"/>
    </location>
</feature>
<dbReference type="SMART" id="SM00906">
    <property type="entry name" value="Fungal_trans"/>
    <property type="match status" value="1"/>
</dbReference>
<dbReference type="PANTHER" id="PTHR46910">
    <property type="entry name" value="TRANSCRIPTION FACTOR PDR1"/>
    <property type="match status" value="1"/>
</dbReference>
<dbReference type="GeneID" id="28970405"/>
<dbReference type="GO" id="GO:0000981">
    <property type="term" value="F:DNA-binding transcription factor activity, RNA polymerase II-specific"/>
    <property type="evidence" value="ECO:0007669"/>
    <property type="project" value="InterPro"/>
</dbReference>
<feature type="compositionally biased region" description="Polar residues" evidence="3">
    <location>
        <begin position="911"/>
        <end position="945"/>
    </location>
</feature>
<dbReference type="InterPro" id="IPR036864">
    <property type="entry name" value="Zn2-C6_fun-type_DNA-bd_sf"/>
</dbReference>
<dbReference type="AlphaFoldDB" id="A0A1A5ZZB3"/>
<dbReference type="SMART" id="SM00066">
    <property type="entry name" value="GAL4"/>
    <property type="match status" value="1"/>
</dbReference>
<dbReference type="CDD" id="cd00067">
    <property type="entry name" value="GAL4"/>
    <property type="match status" value="1"/>
</dbReference>
<accession>A0A1A5ZZB3</accession>
<feature type="compositionally biased region" description="Acidic residues" evidence="3">
    <location>
        <begin position="204"/>
        <end position="215"/>
    </location>
</feature>
<evidence type="ECO:0000313" key="6">
    <source>
        <dbReference type="EMBL" id="WWC64692.1"/>
    </source>
</evidence>
<reference evidence="6" key="3">
    <citation type="submission" date="2024-02" db="EMBL/GenBank/DDBJ databases">
        <title>Comparative genomics of Cryptococcus and Kwoniella reveals pathogenesis evolution and contrasting modes of karyotype evolution via chromosome fusion or intercentromeric recombination.</title>
        <authorList>
            <person name="Coelho M.A."/>
            <person name="David-Palma M."/>
            <person name="Shea T."/>
            <person name="Bowers K."/>
            <person name="McGinley-Smith S."/>
            <person name="Mohammad A.W."/>
            <person name="Gnirke A."/>
            <person name="Yurkov A.M."/>
            <person name="Nowrousian M."/>
            <person name="Sun S."/>
            <person name="Cuomo C.A."/>
            <person name="Heitman J."/>
        </authorList>
    </citation>
    <scope>NUCLEOTIDE SEQUENCE</scope>
    <source>
        <strain evidence="6">CBS 10117</strain>
    </source>
</reference>
<gene>
    <name evidence="5" type="ORF">I303_06706</name>
    <name evidence="6" type="ORF">I303_107303</name>
</gene>
<feature type="compositionally biased region" description="Basic and acidic residues" evidence="3">
    <location>
        <begin position="870"/>
        <end position="881"/>
    </location>
</feature>
<protein>
    <recommendedName>
        <fullName evidence="4">Zn(2)-C6 fungal-type domain-containing protein</fullName>
    </recommendedName>
</protein>